<proteinExistence type="predicted"/>
<dbReference type="PANTHER" id="PTHR46844:SF1">
    <property type="entry name" value="SLR5058 PROTEIN"/>
    <property type="match status" value="1"/>
</dbReference>
<organism evidence="2 3">
    <name type="scientific">Streptomyces chengmaiensis</name>
    <dbReference type="NCBI Taxonomy" id="3040919"/>
    <lineage>
        <taxon>Bacteria</taxon>
        <taxon>Bacillati</taxon>
        <taxon>Actinomycetota</taxon>
        <taxon>Actinomycetes</taxon>
        <taxon>Kitasatosporales</taxon>
        <taxon>Streptomycetaceae</taxon>
        <taxon>Streptomyces</taxon>
    </lineage>
</organism>
<feature type="domain" description="NACHT" evidence="1">
    <location>
        <begin position="300"/>
        <end position="646"/>
    </location>
</feature>
<dbReference type="InterPro" id="IPR007111">
    <property type="entry name" value="NACHT_NTPase"/>
</dbReference>
<dbReference type="SUPFAM" id="SSF52540">
    <property type="entry name" value="P-loop containing nucleoside triphosphate hydrolases"/>
    <property type="match status" value="1"/>
</dbReference>
<dbReference type="EMBL" id="JARWBG010000002">
    <property type="protein sequence ID" value="MDH2387545.1"/>
    <property type="molecule type" value="Genomic_DNA"/>
</dbReference>
<protein>
    <submittedName>
        <fullName evidence="2">NACHT domain-containing protein</fullName>
    </submittedName>
</protein>
<dbReference type="SUPFAM" id="SSF50494">
    <property type="entry name" value="Trypsin-like serine proteases"/>
    <property type="match status" value="1"/>
</dbReference>
<keyword evidence="3" id="KW-1185">Reference proteome</keyword>
<name>A0ABT6HG40_9ACTN</name>
<evidence type="ECO:0000313" key="3">
    <source>
        <dbReference type="Proteomes" id="UP001223144"/>
    </source>
</evidence>
<dbReference type="PANTHER" id="PTHR46844">
    <property type="entry name" value="SLR5058 PROTEIN"/>
    <property type="match status" value="1"/>
</dbReference>
<dbReference type="Gene3D" id="3.40.50.300">
    <property type="entry name" value="P-loop containing nucleotide triphosphate hydrolases"/>
    <property type="match status" value="1"/>
</dbReference>
<comment type="caution">
    <text evidence="2">The sequence shown here is derived from an EMBL/GenBank/DDBJ whole genome shotgun (WGS) entry which is preliminary data.</text>
</comment>
<dbReference type="Pfam" id="PF05729">
    <property type="entry name" value="NACHT"/>
    <property type="match status" value="1"/>
</dbReference>
<evidence type="ECO:0000259" key="1">
    <source>
        <dbReference type="PROSITE" id="PS50837"/>
    </source>
</evidence>
<evidence type="ECO:0000313" key="2">
    <source>
        <dbReference type="EMBL" id="MDH2387545.1"/>
    </source>
</evidence>
<dbReference type="PROSITE" id="PS50837">
    <property type="entry name" value="NACHT"/>
    <property type="match status" value="1"/>
</dbReference>
<dbReference type="InterPro" id="IPR009003">
    <property type="entry name" value="Peptidase_S1_PA"/>
</dbReference>
<dbReference type="InterPro" id="IPR027417">
    <property type="entry name" value="P-loop_NTPase"/>
</dbReference>
<dbReference type="Proteomes" id="UP001223144">
    <property type="component" value="Unassembled WGS sequence"/>
</dbReference>
<gene>
    <name evidence="2" type="ORF">QCN29_01825</name>
</gene>
<accession>A0ABT6HG40</accession>
<dbReference type="RefSeq" id="WP_279925685.1">
    <property type="nucleotide sequence ID" value="NZ_JARWBG010000002.1"/>
</dbReference>
<reference evidence="2 3" key="1">
    <citation type="submission" date="2023-04" db="EMBL/GenBank/DDBJ databases">
        <title>Streptomyces chengmaiensis sp. nov. isolated from the stem of mangrove plant in Hainan.</title>
        <authorList>
            <person name="Huang X."/>
            <person name="Zhou S."/>
            <person name="Chu X."/>
            <person name="Xie Y."/>
            <person name="Lin Y."/>
        </authorList>
    </citation>
    <scope>NUCLEOTIDE SEQUENCE [LARGE SCALE GENOMIC DNA]</scope>
    <source>
        <strain evidence="2 3">HNM0663</strain>
    </source>
</reference>
<sequence length="1087" mass="119027">MEHAVSRRVVAVLGERQGTGVLLGPRLVLTSAHLLGEQQVRASVAHPGHSGAIRCTVLWTGSPQSCDAALLAADRPVVPDLPRLRWGRLTKDAPLPHCQTIGFPGCQRYGDDGRLDLGQYTGTVLPAMGRLRGALTLWLDHSPGSVRRDESPLAGLSGSPVFAGAVLIGLVSEAAADERQQQLRTVSVEAVKAAWRRPDSKGAASAVPASIRNRLPALEKVSGFDPGDAPFENRYAAGLRAQYRRTEIFGIDELGVQESGWDLDNAYLSLEATDAEPAADRPWDRAQLPQRVEDLLGARPRTLLRGEAGAGKTTLVWWLASHAACGTLPRKLDALNGLVPFVIPMRTVHADGDRFPAPDQLHRAAELPVGPAPDGWAERVLEAGRALILVDGLDELPQEDRPKARAWLTRLLALYRDNRCLATVRPGAVERHWLTSEGFSELLLLPMSDQDIGAFVASWHAAARGEYAALGDRHRAAAAGRRLHALEKSLLTEFRRSHALRDLARTPLLCAVICALHRKREGDLPDTRWQLYHAGLDMLLGNRDKRRGVRAVEGVTIGVEQHKLLLQHIAVWLVRGGQTQLTHAQAVHQIRQAVRGMPQVARQGTPERILSHLLNRSGLLQERSQGVLQFIHRTFQDYLAAKELAETDSVEELLRRAGDEQWQDVIRLSTGHLDRRRAGLLIDRLGGLGDTSEDAGQRRALYLLAAHCAAAAIYLDDRTRTATEDRIRALMPPKDIRDVVDLIALGPCVLPLLPGPSDAASEDIGPDHLRNVIQIIAQVGDDEAGLERLTEFIGHPDRGVRAELARAWSRFPPAAYARQVLSRLRMDDFTVEVSTAGQLAALRYCTPTPRLNVRGHCTPDALDAYLPRSGVKSLSVYRNRELTTLGFLADRPSITAVTLAFCTGLSTFADIADRSFDVLTVDSGTLAVPGPYPRVGTLRVTGHDPIRTADLLRWGSIEHLIADTPEHVPSLVNAARAIHGLRRLWINYIWGPFDWDSADRCPRITELRLSGVDFPVDTAALARVFPSLLRLQLKIGKVNGQELDLTPLRGIPGLSVEIRHSAQTRLHLTGADALEVPITVHTTQGDT</sequence>